<protein>
    <recommendedName>
        <fullName evidence="9">BZIP domain-containing protein</fullName>
    </recommendedName>
</protein>
<dbReference type="SMART" id="SM00338">
    <property type="entry name" value="BRLZ"/>
    <property type="match status" value="1"/>
</dbReference>
<evidence type="ECO:0000256" key="4">
    <source>
        <dbReference type="ARBA" id="ARBA00023125"/>
    </source>
</evidence>
<dbReference type="InterPro" id="IPR004827">
    <property type="entry name" value="bZIP"/>
</dbReference>
<organism evidence="10 11">
    <name type="scientific">Prymnesium parvum</name>
    <name type="common">Toxic golden alga</name>
    <dbReference type="NCBI Taxonomy" id="97485"/>
    <lineage>
        <taxon>Eukaryota</taxon>
        <taxon>Haptista</taxon>
        <taxon>Haptophyta</taxon>
        <taxon>Prymnesiophyceae</taxon>
        <taxon>Prymnesiales</taxon>
        <taxon>Prymnesiaceae</taxon>
        <taxon>Prymnesium</taxon>
    </lineage>
</organism>
<keyword evidence="7" id="KW-0175">Coiled coil</keyword>
<comment type="subcellular location">
    <subcellularLocation>
        <location evidence="1">Nucleus</location>
    </subcellularLocation>
</comment>
<dbReference type="PANTHER" id="PTHR47416">
    <property type="entry name" value="BASIC-LEUCINE ZIPPER TRANSCRIPTION FACTOR F-RELATED"/>
    <property type="match status" value="1"/>
</dbReference>
<evidence type="ECO:0000256" key="6">
    <source>
        <dbReference type="ARBA" id="ARBA00023242"/>
    </source>
</evidence>
<evidence type="ECO:0000256" key="8">
    <source>
        <dbReference type="SAM" id="MobiDB-lite"/>
    </source>
</evidence>
<comment type="caution">
    <text evidence="10">The sequence shown here is derived from an EMBL/GenBank/DDBJ whole genome shotgun (WGS) entry which is preliminary data.</text>
</comment>
<feature type="region of interest" description="Disordered" evidence="8">
    <location>
        <begin position="522"/>
        <end position="544"/>
    </location>
</feature>
<dbReference type="EMBL" id="JBGBPQ010000010">
    <property type="protein sequence ID" value="KAL1519170.1"/>
    <property type="molecule type" value="Genomic_DNA"/>
</dbReference>
<name>A0AB34JBW7_PRYPA</name>
<evidence type="ECO:0000313" key="10">
    <source>
        <dbReference type="EMBL" id="KAL1519170.1"/>
    </source>
</evidence>
<feature type="region of interest" description="Disordered" evidence="8">
    <location>
        <begin position="391"/>
        <end position="410"/>
    </location>
</feature>
<proteinExistence type="inferred from homology"/>
<feature type="region of interest" description="Disordered" evidence="8">
    <location>
        <begin position="39"/>
        <end position="61"/>
    </location>
</feature>
<feature type="compositionally biased region" description="Polar residues" evidence="8">
    <location>
        <begin position="127"/>
        <end position="138"/>
    </location>
</feature>
<feature type="region of interest" description="Disordered" evidence="8">
    <location>
        <begin position="126"/>
        <end position="165"/>
    </location>
</feature>
<evidence type="ECO:0000256" key="5">
    <source>
        <dbReference type="ARBA" id="ARBA00023163"/>
    </source>
</evidence>
<evidence type="ECO:0000256" key="1">
    <source>
        <dbReference type="ARBA" id="ARBA00004123"/>
    </source>
</evidence>
<dbReference type="InterPro" id="IPR046347">
    <property type="entry name" value="bZIP_sf"/>
</dbReference>
<evidence type="ECO:0000256" key="2">
    <source>
        <dbReference type="ARBA" id="ARBA00007163"/>
    </source>
</evidence>
<feature type="region of interest" description="Disordered" evidence="8">
    <location>
        <begin position="246"/>
        <end position="299"/>
    </location>
</feature>
<keyword evidence="5" id="KW-0804">Transcription</keyword>
<feature type="compositionally biased region" description="Basic and acidic residues" evidence="8">
    <location>
        <begin position="151"/>
        <end position="160"/>
    </location>
</feature>
<feature type="coiled-coil region" evidence="7">
    <location>
        <begin position="211"/>
        <end position="245"/>
    </location>
</feature>
<keyword evidence="4" id="KW-0238">DNA-binding</keyword>
<keyword evidence="11" id="KW-1185">Reference proteome</keyword>
<evidence type="ECO:0000256" key="7">
    <source>
        <dbReference type="SAM" id="Coils"/>
    </source>
</evidence>
<dbReference type="AlphaFoldDB" id="A0AB34JBW7"/>
<keyword evidence="6" id="KW-0539">Nucleus</keyword>
<dbReference type="GO" id="GO:0003677">
    <property type="term" value="F:DNA binding"/>
    <property type="evidence" value="ECO:0007669"/>
    <property type="project" value="UniProtKB-KW"/>
</dbReference>
<dbReference type="GO" id="GO:0005634">
    <property type="term" value="C:nucleus"/>
    <property type="evidence" value="ECO:0007669"/>
    <property type="project" value="UniProtKB-SubCell"/>
</dbReference>
<dbReference type="PROSITE" id="PS50217">
    <property type="entry name" value="BZIP"/>
    <property type="match status" value="1"/>
</dbReference>
<dbReference type="PANTHER" id="PTHR47416:SF8">
    <property type="entry name" value="BASIC-LEUCINE ZIPPER TRANSCRIPTION FACTOR E-RELATED"/>
    <property type="match status" value="1"/>
</dbReference>
<reference evidence="10 11" key="1">
    <citation type="journal article" date="2024" name="Science">
        <title>Giant polyketide synthase enzymes in the biosynthesis of giant marine polyether toxins.</title>
        <authorList>
            <person name="Fallon T.R."/>
            <person name="Shende V.V."/>
            <person name="Wierzbicki I.H."/>
            <person name="Pendleton A.L."/>
            <person name="Watervoot N.F."/>
            <person name="Auber R.P."/>
            <person name="Gonzalez D.J."/>
            <person name="Wisecaver J.H."/>
            <person name="Moore B.S."/>
        </authorList>
    </citation>
    <scope>NUCLEOTIDE SEQUENCE [LARGE SCALE GENOMIC DNA]</scope>
    <source>
        <strain evidence="10 11">12B1</strain>
    </source>
</reference>
<evidence type="ECO:0000256" key="3">
    <source>
        <dbReference type="ARBA" id="ARBA00023015"/>
    </source>
</evidence>
<keyword evidence="3" id="KW-0805">Transcription regulation</keyword>
<comment type="similarity">
    <text evidence="2">Belongs to the bZIP family.</text>
</comment>
<evidence type="ECO:0000313" key="11">
    <source>
        <dbReference type="Proteomes" id="UP001515480"/>
    </source>
</evidence>
<feature type="compositionally biased region" description="Polar residues" evidence="8">
    <location>
        <begin position="40"/>
        <end position="56"/>
    </location>
</feature>
<feature type="compositionally biased region" description="Basic and acidic residues" evidence="8">
    <location>
        <begin position="279"/>
        <end position="291"/>
    </location>
</feature>
<dbReference type="Pfam" id="PF00170">
    <property type="entry name" value="bZIP_1"/>
    <property type="match status" value="1"/>
</dbReference>
<accession>A0AB34JBW7</accession>
<dbReference type="Gene3D" id="1.20.5.170">
    <property type="match status" value="1"/>
</dbReference>
<feature type="compositionally biased region" description="Low complexity" evidence="8">
    <location>
        <begin position="522"/>
        <end position="534"/>
    </location>
</feature>
<sequence>MPVGASPAAGAIAESAELNELLSLLPDATDKKKAVVAPTDLNQAHYQSSSSGNSSPMRDAEPLGISVDEIDMWDVLDCLEGPNRTSQADEKGMCILSSIPRPCSPGESVLLDVKSTIVDIPPCMDGSSLSPAQPSRTASKCAAAGSKRPAPKPEMKKEQADDMCSDGECGSSPMLDALGQPLDPNEEKRLKRMRRNRESAAMSRNRKKMYVEELEARVVELTANVHQLQQQNAALQQENAALRAGSPLAQPKDPSTCAGPSAAPSTAVSNDLPLGGDGHVGEDARGEERHPASSGGKKSGVSAASLALMSALTFVTFSAVQSTGGQSKHGPGARALMSLDEMPPVPESISGLLQRARNSAMTGEQPLWPALKPLIEHSATLLSAFDDEKGTADEDELLQSESAPSPPSLKLTKAMSSSRVIKLPHNSSWGDALRFEALEGSLARRVERAISDPKEERALVHHDVTTHDADLGQDWSQPTRVYDSIWSKSRDGQQLSAEEEEERDEQRYIFCSRAYMFDAVEPLRSPRSRSSGSTPPAPTSPLPAAMPARFRHAAQQHLPQLTDGNTNSTPQTTDRFGGPTVKFLLPSAALRGIVSTDVHKELDANLRTEDLMQITCQVTNVSRVS</sequence>
<gene>
    <name evidence="10" type="ORF">AB1Y20_003430</name>
</gene>
<dbReference type="CDD" id="cd14812">
    <property type="entry name" value="bZIP_u3"/>
    <property type="match status" value="1"/>
</dbReference>
<dbReference type="GO" id="GO:0003700">
    <property type="term" value="F:DNA-binding transcription factor activity"/>
    <property type="evidence" value="ECO:0007669"/>
    <property type="project" value="InterPro"/>
</dbReference>
<dbReference type="Proteomes" id="UP001515480">
    <property type="component" value="Unassembled WGS sequence"/>
</dbReference>
<feature type="domain" description="BZIP" evidence="9">
    <location>
        <begin position="186"/>
        <end position="243"/>
    </location>
</feature>
<dbReference type="SUPFAM" id="SSF57959">
    <property type="entry name" value="Leucine zipper domain"/>
    <property type="match status" value="1"/>
</dbReference>
<evidence type="ECO:0000259" key="9">
    <source>
        <dbReference type="PROSITE" id="PS50217"/>
    </source>
</evidence>